<reference evidence="4" key="1">
    <citation type="journal article" date="2015" name="Nature">
        <title>Complex archaea that bridge the gap between prokaryotes and eukaryotes.</title>
        <authorList>
            <person name="Spang A."/>
            <person name="Saw J.H."/>
            <person name="Jorgensen S.L."/>
            <person name="Zaremba-Niedzwiedzka K."/>
            <person name="Martijn J."/>
            <person name="Lind A.E."/>
            <person name="van Eijk R."/>
            <person name="Schleper C."/>
            <person name="Guy L."/>
            <person name="Ettema T.J."/>
        </authorList>
    </citation>
    <scope>NUCLEOTIDE SEQUENCE</scope>
</reference>
<organism evidence="4">
    <name type="scientific">marine sediment metagenome</name>
    <dbReference type="NCBI Taxonomy" id="412755"/>
    <lineage>
        <taxon>unclassified sequences</taxon>
        <taxon>metagenomes</taxon>
        <taxon>ecological metagenomes</taxon>
    </lineage>
</organism>
<keyword evidence="3" id="KW-0687">Ribonucleoprotein</keyword>
<proteinExistence type="inferred from homology"/>
<dbReference type="Pfam" id="PF01165">
    <property type="entry name" value="Ribosomal_S21"/>
    <property type="match status" value="1"/>
</dbReference>
<comment type="caution">
    <text evidence="4">The sequence shown here is derived from an EMBL/GenBank/DDBJ whole genome shotgun (WGS) entry which is preliminary data.</text>
</comment>
<keyword evidence="2" id="KW-0689">Ribosomal protein</keyword>
<dbReference type="EMBL" id="LAZR01005396">
    <property type="protein sequence ID" value="KKN00263.1"/>
    <property type="molecule type" value="Genomic_DNA"/>
</dbReference>
<dbReference type="PRINTS" id="PR00976">
    <property type="entry name" value="RIBOSOMALS21"/>
</dbReference>
<dbReference type="InterPro" id="IPR001911">
    <property type="entry name" value="Ribosomal_bS21"/>
</dbReference>
<evidence type="ECO:0000256" key="2">
    <source>
        <dbReference type="ARBA" id="ARBA00022980"/>
    </source>
</evidence>
<comment type="similarity">
    <text evidence="1">Belongs to the bacterial ribosomal protein bS21 family.</text>
</comment>
<dbReference type="GO" id="GO:1990904">
    <property type="term" value="C:ribonucleoprotein complex"/>
    <property type="evidence" value="ECO:0007669"/>
    <property type="project" value="UniProtKB-KW"/>
</dbReference>
<name>A0A0F9Q4G3_9ZZZZ</name>
<dbReference type="HAMAP" id="MF_00358">
    <property type="entry name" value="Ribosomal_bS21"/>
    <property type="match status" value="1"/>
</dbReference>
<dbReference type="GO" id="GO:0006412">
    <property type="term" value="P:translation"/>
    <property type="evidence" value="ECO:0007669"/>
    <property type="project" value="InterPro"/>
</dbReference>
<accession>A0A0F9Q4G3</accession>
<dbReference type="NCBIfam" id="TIGR00030">
    <property type="entry name" value="S21p"/>
    <property type="match status" value="1"/>
</dbReference>
<evidence type="ECO:0000256" key="3">
    <source>
        <dbReference type="ARBA" id="ARBA00023274"/>
    </source>
</evidence>
<dbReference type="GO" id="GO:0005840">
    <property type="term" value="C:ribosome"/>
    <property type="evidence" value="ECO:0007669"/>
    <property type="project" value="UniProtKB-KW"/>
</dbReference>
<dbReference type="AlphaFoldDB" id="A0A0F9Q4G3"/>
<protein>
    <recommendedName>
        <fullName evidence="5">30S ribosomal protein S21</fullName>
    </recommendedName>
</protein>
<evidence type="ECO:0000256" key="1">
    <source>
        <dbReference type="ARBA" id="ARBA00006640"/>
    </source>
</evidence>
<evidence type="ECO:0008006" key="5">
    <source>
        <dbReference type="Google" id="ProtNLM"/>
    </source>
</evidence>
<dbReference type="PANTHER" id="PTHR21109:SF0">
    <property type="entry name" value="SMALL RIBOSOMAL SUBUNIT PROTEIN BS21M"/>
    <property type="match status" value="1"/>
</dbReference>
<dbReference type="GO" id="GO:0003735">
    <property type="term" value="F:structural constituent of ribosome"/>
    <property type="evidence" value="ECO:0007669"/>
    <property type="project" value="InterPro"/>
</dbReference>
<dbReference type="PANTHER" id="PTHR21109">
    <property type="entry name" value="MITOCHONDRIAL 28S RIBOSOMAL PROTEIN S21"/>
    <property type="match status" value="1"/>
</dbReference>
<dbReference type="InterPro" id="IPR038380">
    <property type="entry name" value="Ribosomal_bS21_sf"/>
</dbReference>
<evidence type="ECO:0000313" key="4">
    <source>
        <dbReference type="EMBL" id="KKN00263.1"/>
    </source>
</evidence>
<sequence length="82" mass="9598">MKHDLAEPGKGKKCGLTVKVHNNNVDKALRIFKKKVLNDGLLKEIRARGAYEKPSVKRRRKRKEARRRLLKTLSMRKKLEGY</sequence>
<dbReference type="Gene3D" id="1.20.5.1150">
    <property type="entry name" value="Ribosomal protein S8"/>
    <property type="match status" value="1"/>
</dbReference>
<gene>
    <name evidence="4" type="ORF">LCGC14_1139540</name>
</gene>